<dbReference type="AlphaFoldDB" id="A0A418KWC0"/>
<dbReference type="EMBL" id="QUAL01000039">
    <property type="protein sequence ID" value="RIQ33695.1"/>
    <property type="molecule type" value="Genomic_DNA"/>
</dbReference>
<dbReference type="Gene3D" id="3.40.1620.10">
    <property type="entry name" value="YefM-like domain"/>
    <property type="match status" value="1"/>
</dbReference>
<accession>A0A418KWC0</accession>
<sequence>MVTMTATEVARNFSAVLDAVAGGETILITRGGRRVAELTATPAANGGVVREVLRRHAPDPGWADDIESVRDLLYVEDRG</sequence>
<evidence type="ECO:0000313" key="2">
    <source>
        <dbReference type="EMBL" id="RIQ33695.1"/>
    </source>
</evidence>
<comment type="similarity">
    <text evidence="1">Belongs to the phD/YefM antitoxin family.</text>
</comment>
<dbReference type="OrthoDB" id="557859at2"/>
<dbReference type="SUPFAM" id="SSF143120">
    <property type="entry name" value="YefM-like"/>
    <property type="match status" value="1"/>
</dbReference>
<evidence type="ECO:0000313" key="3">
    <source>
        <dbReference type="Proteomes" id="UP000284057"/>
    </source>
</evidence>
<protein>
    <submittedName>
        <fullName evidence="2">Prevent-host-death family protein</fullName>
    </submittedName>
</protein>
<gene>
    <name evidence="2" type="ORF">DY240_04640</name>
</gene>
<dbReference type="Proteomes" id="UP000284057">
    <property type="component" value="Unassembled WGS sequence"/>
</dbReference>
<dbReference type="InterPro" id="IPR036165">
    <property type="entry name" value="YefM-like_sf"/>
</dbReference>
<reference evidence="2 3" key="1">
    <citation type="submission" date="2018-09" db="EMBL/GenBank/DDBJ databases">
        <title>Isolation, diversity and antifungal activity of actinobacteria from wheat.</title>
        <authorList>
            <person name="Han C."/>
        </authorList>
    </citation>
    <scope>NUCLEOTIDE SEQUENCE [LARGE SCALE GENOMIC DNA]</scope>
    <source>
        <strain evidence="2 3">NEAU-YY265</strain>
    </source>
</reference>
<evidence type="ECO:0000256" key="1">
    <source>
        <dbReference type="ARBA" id="ARBA00009981"/>
    </source>
</evidence>
<proteinExistence type="inferred from homology"/>
<comment type="caution">
    <text evidence="2">The sequence shown here is derived from an EMBL/GenBank/DDBJ whole genome shotgun (WGS) entry which is preliminary data.</text>
</comment>
<keyword evidence="3" id="KW-1185">Reference proteome</keyword>
<organism evidence="2 3">
    <name type="scientific">Jiangella rhizosphaerae</name>
    <dbReference type="NCBI Taxonomy" id="2293569"/>
    <lineage>
        <taxon>Bacteria</taxon>
        <taxon>Bacillati</taxon>
        <taxon>Actinomycetota</taxon>
        <taxon>Actinomycetes</taxon>
        <taxon>Jiangellales</taxon>
        <taxon>Jiangellaceae</taxon>
        <taxon>Jiangella</taxon>
    </lineage>
</organism>
<dbReference type="RefSeq" id="WP_119658791.1">
    <property type="nucleotide sequence ID" value="NZ_QUAL01000039.1"/>
</dbReference>
<name>A0A418KWC0_9ACTN</name>